<evidence type="ECO:0000256" key="8">
    <source>
        <dbReference type="SAM" id="MobiDB-lite"/>
    </source>
</evidence>
<feature type="region of interest" description="Disordered" evidence="8">
    <location>
        <begin position="1"/>
        <end position="20"/>
    </location>
</feature>
<dbReference type="GO" id="GO:0005737">
    <property type="term" value="C:cytoplasm"/>
    <property type="evidence" value="ECO:0007669"/>
    <property type="project" value="TreeGrafter"/>
</dbReference>
<keyword evidence="5 9" id="KW-1133">Transmembrane helix</keyword>
<dbReference type="AlphaFoldDB" id="A0A6P8YXB4"/>
<evidence type="ECO:0000256" key="3">
    <source>
        <dbReference type="ARBA" id="ARBA00022475"/>
    </source>
</evidence>
<comment type="similarity">
    <text evidence="2">Belongs to the CD36 family.</text>
</comment>
<name>A0A6P8YXB4_THRPL</name>
<keyword evidence="10" id="KW-1185">Reference proteome</keyword>
<keyword evidence="6 9" id="KW-0472">Membrane</keyword>
<evidence type="ECO:0000256" key="7">
    <source>
        <dbReference type="ARBA" id="ARBA00023180"/>
    </source>
</evidence>
<dbReference type="Proteomes" id="UP000515158">
    <property type="component" value="Unplaced"/>
</dbReference>
<feature type="transmembrane region" description="Helical" evidence="9">
    <location>
        <begin position="28"/>
        <end position="47"/>
    </location>
</feature>
<evidence type="ECO:0000256" key="6">
    <source>
        <dbReference type="ARBA" id="ARBA00023136"/>
    </source>
</evidence>
<sequence>MDSDEDSGGLAGRVDRGPGGVRSAKERALLWVGGVSLALGLCLAVFWTQLLTLVVHSELQLSPRSTSFRVWRTTPVPLHIDFYFWNWTNPQEVEDPLKKPHFEQMGPYRFKETKEKVNITWNANNGTISFRQLRRWYFDAEFSNGTLADNVTTLNVVALTAAHVVRDWSFLMRRSVALALRSTNQAINITRTVGQFLFEGFEDPLITIASKVPGLAGIDIPSFDKFGWFYMRNGSTEYDGHFNMDTGVLDVGHLGELRRWNYNNFTPFYDNQCGELRGSAGELFPPGRGTGDRISLFAPDLCRSVSLDYVQRMHEAGVDGLRYEGGPLMLDNGQLDGDNECFCGGECVAGGVANVSACRYGAPAFVSFPHFHQADAAYRHAVSGMAPSADRHAFYIALEPTYGIPLDVAARFQINLLVQKNRDIYMLAKVPERTMFPVIWFEQRAAITPELARPLRLLLHLPAMLLGTAAALVLGGVGCVAAALMLRSHRRRLRADTLALVASVVAKSASIAHGAVAAPAGKHR</sequence>
<dbReference type="PANTHER" id="PTHR11923:SF93">
    <property type="entry name" value="GH07959P-RELATED"/>
    <property type="match status" value="1"/>
</dbReference>
<gene>
    <name evidence="11" type="primary">LOC117645692</name>
</gene>
<accession>A0A6P8YXB4</accession>
<dbReference type="InterPro" id="IPR002159">
    <property type="entry name" value="CD36_fam"/>
</dbReference>
<dbReference type="RefSeq" id="XP_034241916.1">
    <property type="nucleotide sequence ID" value="XM_034386025.1"/>
</dbReference>
<dbReference type="FunCoup" id="A0A6P8YXB4">
    <property type="interactions" value="262"/>
</dbReference>
<dbReference type="Pfam" id="PF01130">
    <property type="entry name" value="CD36"/>
    <property type="match status" value="1"/>
</dbReference>
<keyword evidence="7" id="KW-0325">Glycoprotein</keyword>
<dbReference type="PRINTS" id="PR01609">
    <property type="entry name" value="CD36FAMILY"/>
</dbReference>
<evidence type="ECO:0000256" key="5">
    <source>
        <dbReference type="ARBA" id="ARBA00022989"/>
    </source>
</evidence>
<dbReference type="GeneID" id="117645692"/>
<keyword evidence="3" id="KW-1003">Cell membrane</keyword>
<evidence type="ECO:0000256" key="9">
    <source>
        <dbReference type="SAM" id="Phobius"/>
    </source>
</evidence>
<dbReference type="GO" id="GO:0005886">
    <property type="term" value="C:plasma membrane"/>
    <property type="evidence" value="ECO:0007669"/>
    <property type="project" value="UniProtKB-SubCell"/>
</dbReference>
<dbReference type="PANTHER" id="PTHR11923">
    <property type="entry name" value="SCAVENGER RECEPTOR CLASS B TYPE-1 SR-B1"/>
    <property type="match status" value="1"/>
</dbReference>
<comment type="subcellular location">
    <subcellularLocation>
        <location evidence="1">Cell membrane</location>
    </subcellularLocation>
</comment>
<dbReference type="OrthoDB" id="514335at2759"/>
<keyword evidence="4 9" id="KW-0812">Transmembrane</keyword>
<evidence type="ECO:0000313" key="11">
    <source>
        <dbReference type="RefSeq" id="XP_034241916.1"/>
    </source>
</evidence>
<evidence type="ECO:0000256" key="4">
    <source>
        <dbReference type="ARBA" id="ARBA00022692"/>
    </source>
</evidence>
<evidence type="ECO:0000313" key="10">
    <source>
        <dbReference type="Proteomes" id="UP000515158"/>
    </source>
</evidence>
<organism evidence="11">
    <name type="scientific">Thrips palmi</name>
    <name type="common">Melon thrips</name>
    <dbReference type="NCBI Taxonomy" id="161013"/>
    <lineage>
        <taxon>Eukaryota</taxon>
        <taxon>Metazoa</taxon>
        <taxon>Ecdysozoa</taxon>
        <taxon>Arthropoda</taxon>
        <taxon>Hexapoda</taxon>
        <taxon>Insecta</taxon>
        <taxon>Pterygota</taxon>
        <taxon>Neoptera</taxon>
        <taxon>Paraneoptera</taxon>
        <taxon>Thysanoptera</taxon>
        <taxon>Terebrantia</taxon>
        <taxon>Thripoidea</taxon>
        <taxon>Thripidae</taxon>
        <taxon>Thrips</taxon>
    </lineage>
</organism>
<evidence type="ECO:0000256" key="2">
    <source>
        <dbReference type="ARBA" id="ARBA00010532"/>
    </source>
</evidence>
<dbReference type="InParanoid" id="A0A6P8YXB4"/>
<dbReference type="GO" id="GO:0005044">
    <property type="term" value="F:scavenger receptor activity"/>
    <property type="evidence" value="ECO:0007669"/>
    <property type="project" value="TreeGrafter"/>
</dbReference>
<protein>
    <submittedName>
        <fullName evidence="11">Protein peste-like</fullName>
    </submittedName>
</protein>
<feature type="transmembrane region" description="Helical" evidence="9">
    <location>
        <begin position="463"/>
        <end position="486"/>
    </location>
</feature>
<evidence type="ECO:0000256" key="1">
    <source>
        <dbReference type="ARBA" id="ARBA00004236"/>
    </source>
</evidence>
<reference evidence="11" key="1">
    <citation type="submission" date="2025-08" db="UniProtKB">
        <authorList>
            <consortium name="RefSeq"/>
        </authorList>
    </citation>
    <scope>IDENTIFICATION</scope>
    <source>
        <tissue evidence="11">Total insect</tissue>
    </source>
</reference>
<proteinExistence type="inferred from homology"/>
<dbReference type="KEGG" id="tpal:117645692"/>